<feature type="domain" description="Polysaccharide pyruvyl transferase" evidence="2">
    <location>
        <begin position="36"/>
        <end position="320"/>
    </location>
</feature>
<feature type="region of interest" description="Disordered" evidence="1">
    <location>
        <begin position="383"/>
        <end position="402"/>
    </location>
</feature>
<dbReference type="Pfam" id="PF04230">
    <property type="entry name" value="PS_pyruv_trans"/>
    <property type="match status" value="1"/>
</dbReference>
<evidence type="ECO:0000259" key="2">
    <source>
        <dbReference type="Pfam" id="PF04230"/>
    </source>
</evidence>
<evidence type="ECO:0000313" key="3">
    <source>
        <dbReference type="EMBL" id="RDJ22154.1"/>
    </source>
</evidence>
<sequence length="402" mass="45549">MARILVMIPSGEVYDHDNVRWYRHADLASHINHYHNIGDAFVFDSSLKLLNFEKLDVLPIANPDMALIDRMNAEYDYVFLRGSNYVHAEMKWSQTADVLRRLKIPVIAFGIGAQAPVSGKLELSQDTKTVLRLMADSTASIGVRGAYSAEIMNEIGIKNVRVIGCPTAFRANNPNLAIKLPPLDSVKKVGITLRREVSPTYARNIKRYLTFHRDLVKTLAGRFDATLMAQGEIEEKKLALGTLEQKEEAIAALRKNEWATSWYLDAEMEQLYRSRMFYSDVVAEYEQLVRKLDLVLGYRLHGNLMALANGTPSIYFTYDSRTVEFADTFKIPSYDVFAGPDFKLEEYWDQALFDRFNATYAQVYTAMRDFLVENNIDTKMVGAPPVAKAAPPPPPEAERKVA</sequence>
<dbReference type="OrthoDB" id="9767435at2"/>
<keyword evidence="3" id="KW-0808">Transferase</keyword>
<protein>
    <submittedName>
        <fullName evidence="3">Polysaccharide pyruvyl transferase family protein</fullName>
    </submittedName>
</protein>
<dbReference type="InterPro" id="IPR007345">
    <property type="entry name" value="Polysacch_pyruvyl_Trfase"/>
</dbReference>
<dbReference type="GO" id="GO:0016740">
    <property type="term" value="F:transferase activity"/>
    <property type="evidence" value="ECO:0007669"/>
    <property type="project" value="UniProtKB-KW"/>
</dbReference>
<proteinExistence type="predicted"/>
<dbReference type="EMBL" id="QQTP01000011">
    <property type="protein sequence ID" value="RDJ22154.1"/>
    <property type="molecule type" value="Genomic_DNA"/>
</dbReference>
<keyword evidence="4" id="KW-1185">Reference proteome</keyword>
<dbReference type="Proteomes" id="UP000255207">
    <property type="component" value="Unassembled WGS sequence"/>
</dbReference>
<reference evidence="4" key="1">
    <citation type="submission" date="2018-07" db="EMBL/GenBank/DDBJ databases">
        <authorList>
            <person name="Safronova V.I."/>
            <person name="Chirak E.R."/>
            <person name="Sazanova A.L."/>
        </authorList>
    </citation>
    <scope>NUCLEOTIDE SEQUENCE [LARGE SCALE GENOMIC DNA]</scope>
    <source>
        <strain evidence="4">RCAM04685</strain>
    </source>
</reference>
<organism evidence="3 4">
    <name type="scientific">Bosea caraganae</name>
    <dbReference type="NCBI Taxonomy" id="2763117"/>
    <lineage>
        <taxon>Bacteria</taxon>
        <taxon>Pseudomonadati</taxon>
        <taxon>Pseudomonadota</taxon>
        <taxon>Alphaproteobacteria</taxon>
        <taxon>Hyphomicrobiales</taxon>
        <taxon>Boseaceae</taxon>
        <taxon>Bosea</taxon>
    </lineage>
</organism>
<comment type="caution">
    <text evidence="3">The sequence shown here is derived from an EMBL/GenBank/DDBJ whole genome shotgun (WGS) entry which is preliminary data.</text>
</comment>
<evidence type="ECO:0000256" key="1">
    <source>
        <dbReference type="SAM" id="MobiDB-lite"/>
    </source>
</evidence>
<dbReference type="RefSeq" id="WP_114831033.1">
    <property type="nucleotide sequence ID" value="NZ_QQTO01000034.1"/>
</dbReference>
<evidence type="ECO:0000313" key="4">
    <source>
        <dbReference type="Proteomes" id="UP000255207"/>
    </source>
</evidence>
<name>A0A370L228_9HYPH</name>
<dbReference type="AlphaFoldDB" id="A0A370L228"/>
<accession>A0A370L228</accession>
<gene>
    <name evidence="3" type="ORF">DWE98_19850</name>
</gene>